<dbReference type="PANTHER" id="PTHR12558:SF13">
    <property type="entry name" value="CELL DIVISION CYCLE PROTEIN 27 HOMOLOG"/>
    <property type="match status" value="1"/>
</dbReference>
<name>A1S504_SHEAM</name>
<dbReference type="HOGENOM" id="CLU_029701_0_0_6"/>
<dbReference type="STRING" id="326297.Sama_1253"/>
<dbReference type="EMBL" id="CP000507">
    <property type="protein sequence ID" value="ABL99460.1"/>
    <property type="molecule type" value="Genomic_DNA"/>
</dbReference>
<keyword evidence="5" id="KW-1185">Reference proteome</keyword>
<evidence type="ECO:0000256" key="3">
    <source>
        <dbReference type="PROSITE-ProRule" id="PRU00339"/>
    </source>
</evidence>
<sequence length="593" mass="67483">MNTQQVFISGVQLFQAGNFAGASQCFSTVVQQIPHHLDAHFLLAQCRRKLNDPDGAEKILRWLLSVRRTPEYLIMLANINIAKQAWIEAETQLRDAIELKPSFDAWVNLGRLYFVLENWSQAKVALQRSLKLRPNDVGSLISLIECYRRLGEVEQAISELKLLVHNADLNLSQLHKIAFLLHSLDHSQEAFDLLRFRIPVEGFNEGLMGLLAKLVLQHESIDGAKEFITGMLSVPSIKRRALDLLFRLEWESGKDSAFIHYESVLKSTPSEDVLEDYLRKLIKCGRFEFAYQQLNGLNEGQPNNPVLKFLKAFIVCELGHFDEALTEINALIAQSPEDGQFIEQKVKTLLSMKRAEEAFELMQLRLKLPDVKQGTYALYASVLKLSGREQEYRRLYDFDKHINCIQIDLTSNNLHERLKQKLTGMHSGNREPFEQSLRGGSQTTGHLFESGDPDIAELKERLMKQLAELFSRVDFSSSAPLNSLNVGEFTITDSWSVLLKDTHFHANHFHNAGDLSACLYLDVSGVNSHPGEGWIKFGEAELGGWVQDCPDYCVKPDTGLLVVFPSYMWHGTTPFLSDKQRMTIAFDLRFLRD</sequence>
<evidence type="ECO:0000256" key="1">
    <source>
        <dbReference type="ARBA" id="ARBA00022737"/>
    </source>
</evidence>
<dbReference type="Pfam" id="PF13759">
    <property type="entry name" value="2OG-FeII_Oxy_5"/>
    <property type="match status" value="1"/>
</dbReference>
<dbReference type="Gene3D" id="1.25.40.10">
    <property type="entry name" value="Tetratricopeptide repeat domain"/>
    <property type="match status" value="3"/>
</dbReference>
<dbReference type="Gene3D" id="2.60.120.620">
    <property type="entry name" value="q2cbj1_9rhob like domain"/>
    <property type="match status" value="1"/>
</dbReference>
<keyword evidence="2 3" id="KW-0802">TPR repeat</keyword>
<dbReference type="KEGG" id="saz:Sama_1253"/>
<dbReference type="InterPro" id="IPR011990">
    <property type="entry name" value="TPR-like_helical_dom_sf"/>
</dbReference>
<proteinExistence type="predicted"/>
<dbReference type="PANTHER" id="PTHR12558">
    <property type="entry name" value="CELL DIVISION CYCLE 16,23,27"/>
    <property type="match status" value="1"/>
</dbReference>
<dbReference type="RefSeq" id="WP_011759369.1">
    <property type="nucleotide sequence ID" value="NC_008700.1"/>
</dbReference>
<reference evidence="4 5" key="1">
    <citation type="submission" date="2006-12" db="EMBL/GenBank/DDBJ databases">
        <title>Complete sequence of Shewanella amazonensis SB2B.</title>
        <authorList>
            <consortium name="US DOE Joint Genome Institute"/>
            <person name="Copeland A."/>
            <person name="Lucas S."/>
            <person name="Lapidus A."/>
            <person name="Barry K."/>
            <person name="Detter J.C."/>
            <person name="Glavina del Rio T."/>
            <person name="Hammon N."/>
            <person name="Israni S."/>
            <person name="Dalin E."/>
            <person name="Tice H."/>
            <person name="Pitluck S."/>
            <person name="Munk A.C."/>
            <person name="Brettin T."/>
            <person name="Bruce D."/>
            <person name="Han C."/>
            <person name="Tapia R."/>
            <person name="Gilna P."/>
            <person name="Schmutz J."/>
            <person name="Larimer F."/>
            <person name="Land M."/>
            <person name="Hauser L."/>
            <person name="Kyrpides N."/>
            <person name="Mikhailova N."/>
            <person name="Fredrickson J."/>
            <person name="Richardson P."/>
        </authorList>
    </citation>
    <scope>NUCLEOTIDE SEQUENCE [LARGE SCALE GENOMIC DNA]</scope>
    <source>
        <strain evidence="5">ATCC BAA-1098 / SB2B</strain>
    </source>
</reference>
<dbReference type="PROSITE" id="PS50005">
    <property type="entry name" value="TPR"/>
    <property type="match status" value="1"/>
</dbReference>
<evidence type="ECO:0000313" key="5">
    <source>
        <dbReference type="Proteomes" id="UP000009175"/>
    </source>
</evidence>
<dbReference type="SMART" id="SM00028">
    <property type="entry name" value="TPR"/>
    <property type="match status" value="4"/>
</dbReference>
<dbReference type="Proteomes" id="UP000009175">
    <property type="component" value="Chromosome"/>
</dbReference>
<organism evidence="4 5">
    <name type="scientific">Shewanella amazonensis (strain ATCC BAA-1098 / SB2B)</name>
    <dbReference type="NCBI Taxonomy" id="326297"/>
    <lineage>
        <taxon>Bacteria</taxon>
        <taxon>Pseudomonadati</taxon>
        <taxon>Pseudomonadota</taxon>
        <taxon>Gammaproteobacteria</taxon>
        <taxon>Alteromonadales</taxon>
        <taxon>Shewanellaceae</taxon>
        <taxon>Shewanella</taxon>
    </lineage>
</organism>
<dbReference type="InterPro" id="IPR012668">
    <property type="entry name" value="CHP02466"/>
</dbReference>
<feature type="repeat" description="TPR" evidence="3">
    <location>
        <begin position="103"/>
        <end position="136"/>
    </location>
</feature>
<keyword evidence="1" id="KW-0677">Repeat</keyword>
<gene>
    <name evidence="4" type="ordered locus">Sama_1253</name>
</gene>
<protein>
    <recommendedName>
        <fullName evidence="6">TPR domain protein</fullName>
    </recommendedName>
</protein>
<dbReference type="Pfam" id="PF07719">
    <property type="entry name" value="TPR_2"/>
    <property type="match status" value="1"/>
</dbReference>
<dbReference type="AlphaFoldDB" id="A1S504"/>
<dbReference type="Pfam" id="PF14559">
    <property type="entry name" value="TPR_19"/>
    <property type="match status" value="1"/>
</dbReference>
<evidence type="ECO:0008006" key="6">
    <source>
        <dbReference type="Google" id="ProtNLM"/>
    </source>
</evidence>
<dbReference type="InterPro" id="IPR019734">
    <property type="entry name" value="TPR_rpt"/>
</dbReference>
<evidence type="ECO:0000313" key="4">
    <source>
        <dbReference type="EMBL" id="ABL99460.1"/>
    </source>
</evidence>
<dbReference type="InterPro" id="IPR013105">
    <property type="entry name" value="TPR_2"/>
</dbReference>
<accession>A1S504</accession>
<evidence type="ECO:0000256" key="2">
    <source>
        <dbReference type="ARBA" id="ARBA00022803"/>
    </source>
</evidence>
<dbReference type="SUPFAM" id="SSF48452">
    <property type="entry name" value="TPR-like"/>
    <property type="match status" value="2"/>
</dbReference>
<dbReference type="eggNOG" id="COG0457">
    <property type="taxonomic scope" value="Bacteria"/>
</dbReference>